<accession>A0A1G9TMG6</accession>
<dbReference type="EMBL" id="FNHZ01000001">
    <property type="protein sequence ID" value="SDM48614.1"/>
    <property type="molecule type" value="Genomic_DNA"/>
</dbReference>
<dbReference type="GO" id="GO:0003735">
    <property type="term" value="F:structural constituent of ribosome"/>
    <property type="evidence" value="ECO:0007669"/>
    <property type="project" value="InterPro"/>
</dbReference>
<keyword evidence="9" id="KW-1185">Reference proteome</keyword>
<dbReference type="InterPro" id="IPR011035">
    <property type="entry name" value="Ribosomal_bL25/Gln-tRNA_synth"/>
</dbReference>
<feature type="domain" description="Large ribosomal subunit protein bL25 beta" evidence="7">
    <location>
        <begin position="103"/>
        <end position="179"/>
    </location>
</feature>
<proteinExistence type="predicted"/>
<dbReference type="InterPro" id="IPR020930">
    <property type="entry name" value="Ribosomal_uL5_bac-type"/>
</dbReference>
<dbReference type="PANTHER" id="PTHR33284">
    <property type="entry name" value="RIBOSOMAL PROTEIN L25/GLN-TRNA SYNTHETASE, ANTI-CODON-BINDING DOMAIN-CONTAINING PROTEIN"/>
    <property type="match status" value="1"/>
</dbReference>
<sequence>MDTLKTQRRDIAAKAKKLRREGFVVGSLFGKEIKDSLLFKVDKLELAKFLRNNGKGSKVTLDIDGEKHLALIKSIDYDPFKGVINEMSLQELLKDEVVKSVAEIVIENRDKVQSGVLQEDLTEVSYSALPADLVDKIVIDASKLKFGEVVKVKDLEISKNPKLTIHTNPEAIILSVSASSINEEDTDEDTTESTTGVA</sequence>
<dbReference type="InterPro" id="IPR020057">
    <property type="entry name" value="Ribosomal_bL25_b-dom"/>
</dbReference>
<evidence type="ECO:0000256" key="5">
    <source>
        <dbReference type="SAM" id="MobiDB-lite"/>
    </source>
</evidence>
<evidence type="ECO:0000313" key="8">
    <source>
        <dbReference type="EMBL" id="SDM48614.1"/>
    </source>
</evidence>
<evidence type="ECO:0000259" key="6">
    <source>
        <dbReference type="Pfam" id="PF01386"/>
    </source>
</evidence>
<dbReference type="RefSeq" id="WP_074520693.1">
    <property type="nucleotide sequence ID" value="NZ_FNHZ01000001.1"/>
</dbReference>
<dbReference type="InterPro" id="IPR020056">
    <property type="entry name" value="Rbsml_bL25/Gln-tRNA_synth_N"/>
</dbReference>
<dbReference type="AlphaFoldDB" id="A0A1G9TMG6"/>
<dbReference type="SUPFAM" id="SSF50715">
    <property type="entry name" value="Ribosomal protein L25-like"/>
    <property type="match status" value="1"/>
</dbReference>
<feature type="region of interest" description="Disordered" evidence="5">
    <location>
        <begin position="178"/>
        <end position="198"/>
    </location>
</feature>
<evidence type="ECO:0000256" key="1">
    <source>
        <dbReference type="ARBA" id="ARBA00022730"/>
    </source>
</evidence>
<dbReference type="CDD" id="cd00495">
    <property type="entry name" value="Ribosomal_L25_TL5_CTC"/>
    <property type="match status" value="1"/>
</dbReference>
<protein>
    <submittedName>
        <fullName evidence="8">LSU ribosomal protein L25P</fullName>
    </submittedName>
</protein>
<evidence type="ECO:0000256" key="2">
    <source>
        <dbReference type="ARBA" id="ARBA00022884"/>
    </source>
</evidence>
<evidence type="ECO:0000256" key="3">
    <source>
        <dbReference type="ARBA" id="ARBA00022980"/>
    </source>
</evidence>
<organism evidence="8 9">
    <name type="scientific">Lachnospira pectinoschiza</name>
    <dbReference type="NCBI Taxonomy" id="28052"/>
    <lineage>
        <taxon>Bacteria</taxon>
        <taxon>Bacillati</taxon>
        <taxon>Bacillota</taxon>
        <taxon>Clostridia</taxon>
        <taxon>Lachnospirales</taxon>
        <taxon>Lachnospiraceae</taxon>
        <taxon>Lachnospira</taxon>
    </lineage>
</organism>
<feature type="compositionally biased region" description="Acidic residues" evidence="5">
    <location>
        <begin position="182"/>
        <end position="191"/>
    </location>
</feature>
<name>A0A1G9TMG6_9FIRM</name>
<dbReference type="InterPro" id="IPR029751">
    <property type="entry name" value="Ribosomal_L25_dom"/>
</dbReference>
<dbReference type="GO" id="GO:0006412">
    <property type="term" value="P:translation"/>
    <property type="evidence" value="ECO:0007669"/>
    <property type="project" value="InterPro"/>
</dbReference>
<dbReference type="Gene3D" id="2.170.120.20">
    <property type="entry name" value="Ribosomal protein L25, beta domain"/>
    <property type="match status" value="1"/>
</dbReference>
<evidence type="ECO:0000259" key="7">
    <source>
        <dbReference type="Pfam" id="PF14693"/>
    </source>
</evidence>
<dbReference type="Gene3D" id="2.40.240.10">
    <property type="entry name" value="Ribosomal Protein L25, Chain P"/>
    <property type="match status" value="1"/>
</dbReference>
<keyword evidence="4" id="KW-0687">Ribonucleoprotein</keyword>
<evidence type="ECO:0000256" key="4">
    <source>
        <dbReference type="ARBA" id="ARBA00023274"/>
    </source>
</evidence>
<evidence type="ECO:0000313" key="9">
    <source>
        <dbReference type="Proteomes" id="UP000187651"/>
    </source>
</evidence>
<keyword evidence="2" id="KW-0694">RNA-binding</keyword>
<dbReference type="PANTHER" id="PTHR33284:SF1">
    <property type="entry name" value="RIBOSOMAL PROTEIN L25_GLN-TRNA SYNTHETASE, ANTI-CODON-BINDING DOMAIN-CONTAINING PROTEIN"/>
    <property type="match status" value="1"/>
</dbReference>
<dbReference type="Pfam" id="PF14693">
    <property type="entry name" value="Ribosomal_TL5_C"/>
    <property type="match status" value="1"/>
</dbReference>
<gene>
    <name evidence="8" type="ORF">SAMN05216544_0405</name>
</gene>
<keyword evidence="1" id="KW-0699">rRNA-binding</keyword>
<dbReference type="GO" id="GO:0022625">
    <property type="term" value="C:cytosolic large ribosomal subunit"/>
    <property type="evidence" value="ECO:0007669"/>
    <property type="project" value="TreeGrafter"/>
</dbReference>
<dbReference type="Pfam" id="PF01386">
    <property type="entry name" value="Ribosomal_L25p"/>
    <property type="match status" value="1"/>
</dbReference>
<dbReference type="GO" id="GO:0008097">
    <property type="term" value="F:5S rRNA binding"/>
    <property type="evidence" value="ECO:0007669"/>
    <property type="project" value="TreeGrafter"/>
</dbReference>
<dbReference type="OrthoDB" id="9790002at2"/>
<keyword evidence="3 8" id="KW-0689">Ribosomal protein</keyword>
<reference evidence="9" key="1">
    <citation type="submission" date="2016-10" db="EMBL/GenBank/DDBJ databases">
        <authorList>
            <person name="Varghese N."/>
            <person name="Submissions S."/>
        </authorList>
    </citation>
    <scope>NUCLEOTIDE SEQUENCE [LARGE SCALE GENOMIC DNA]</scope>
    <source>
        <strain evidence="9">M83</strain>
    </source>
</reference>
<dbReference type="InterPro" id="IPR037121">
    <property type="entry name" value="Ribosomal_bL25_C"/>
</dbReference>
<feature type="domain" description="Large ribosomal subunit protein bL25 L25" evidence="6">
    <location>
        <begin position="4"/>
        <end position="87"/>
    </location>
</feature>
<dbReference type="Proteomes" id="UP000187651">
    <property type="component" value="Unassembled WGS sequence"/>
</dbReference>